<evidence type="ECO:0000256" key="6">
    <source>
        <dbReference type="SAM" id="MobiDB-lite"/>
    </source>
</evidence>
<evidence type="ECO:0000259" key="8">
    <source>
        <dbReference type="Pfam" id="PF20811"/>
    </source>
</evidence>
<dbReference type="InterPro" id="IPR048362">
    <property type="entry name" value="PARG_helical"/>
</dbReference>
<feature type="compositionally biased region" description="Polar residues" evidence="6">
    <location>
        <begin position="266"/>
        <end position="275"/>
    </location>
</feature>
<feature type="binding site" evidence="5">
    <location>
        <position position="710"/>
    </location>
    <ligand>
        <name>substrate</name>
    </ligand>
</feature>
<dbReference type="GO" id="GO:0005975">
    <property type="term" value="P:carbohydrate metabolic process"/>
    <property type="evidence" value="ECO:0007669"/>
    <property type="project" value="InterPro"/>
</dbReference>
<evidence type="ECO:0000256" key="3">
    <source>
        <dbReference type="ARBA" id="ARBA00022801"/>
    </source>
</evidence>
<feature type="compositionally biased region" description="Polar residues" evidence="6">
    <location>
        <begin position="87"/>
        <end position="103"/>
    </location>
</feature>
<dbReference type="EC" id="3.2.1.143" evidence="2"/>
<dbReference type="GO" id="GO:0006282">
    <property type="term" value="P:regulation of DNA repair"/>
    <property type="evidence" value="ECO:0007669"/>
    <property type="project" value="InterPro"/>
</dbReference>
<feature type="compositionally biased region" description="Low complexity" evidence="6">
    <location>
        <begin position="65"/>
        <end position="75"/>
    </location>
</feature>
<feature type="domain" description="PARG helical" evidence="8">
    <location>
        <begin position="499"/>
        <end position="614"/>
    </location>
</feature>
<dbReference type="CTD" id="8505"/>
<dbReference type="InterPro" id="IPR007724">
    <property type="entry name" value="Poly_GlycHdrlase"/>
</dbReference>
<dbReference type="GO" id="GO:0004649">
    <property type="term" value="F:poly(ADP-ribose) glycohydrolase activity"/>
    <property type="evidence" value="ECO:0007669"/>
    <property type="project" value="UniProtKB-EC"/>
</dbReference>
<dbReference type="GO" id="GO:0005737">
    <property type="term" value="C:cytoplasm"/>
    <property type="evidence" value="ECO:0007669"/>
    <property type="project" value="TreeGrafter"/>
</dbReference>
<dbReference type="Pfam" id="PF20811">
    <property type="entry name" value="PARG_cat_N"/>
    <property type="match status" value="1"/>
</dbReference>
<feature type="binding site" evidence="5">
    <location>
        <position position="669"/>
    </location>
    <ligand>
        <name>substrate</name>
    </ligand>
</feature>
<feature type="compositionally biased region" description="Basic and acidic residues" evidence="6">
    <location>
        <begin position="76"/>
        <end position="86"/>
    </location>
</feature>
<sequence>MDNRRKTLPLQGQREPNSSSGESMRATMSRRQTASDSTGKGIGYPWSEEQKDLQQTDTSKRNLNSTPSSMLSETSSPKEDVKKSSDKPPTSNKTPSSYKQTTMLDFCTNEGKAKEDKKINAKSQVQVEAKPGSCNPGGISGMMDKTPVKMLRSEGLDSENTTSPVVKGQKEQQMEVNQAGSDCETKKQPVPNNEDNANGLQNNVTIDPCLSESRENSNDNVSPTEMGITTLKKHLTNPFSVRPKMPDHAGTPNAKSQVQRKDANSDGCSPASSETKGCDRGQSGADTSGPTQGTDTGGYRSDKLNPAEQASTSNVKGGMGSPSSTSYGTGQKSSEAEAAKWGNVFDQDSMDQSPPKKHSVTSPTNSSGGNSSHFNNNLAPGASIRAHGIYLPKLQPSHTHKVTVMLDQLKDGEKPRPFPLHFKGKWDGDHVRMPFSDQSVHQAQNMKDSFLRWEEIERSLLRDFKSSHDIEKAIKLYNPKYANQWNFDCLHTFFKKERMAAELLHAVVPKMAHLALALPNLCTMPLPLLRRDTGFMLTMSQEQAACLLANAFFCTFPRRNATGPRSEYSAFPDINFNRLFEGKSDRKLEKLSAIFHYFRQVCTKMPTGLLTFHRKKLETKVEWERSRKLLTNLKVQSTGTIETEGKGMLQVDFANKYVGGGVLGNGLVQEEIRFIINPELIVSRLFTEVLGPSECLIVTGTERFSNYTGYGDTFRCNGPHVDDTPRDSWMRRQTEIVAIDAIHFYGYVEQFEQQKLEREVNKAFCGFSCPDAAGSLPPVATGNWGCGAFGGDKRLKALLQMLAASEAGRDIAYFTFGDRNLEDDFRNIHGFLQNQDRTVGEVFKMLVQFRTILLEHSPHRDKPQLYEWLMHKLQK</sequence>
<feature type="compositionally biased region" description="Polar residues" evidence="6">
    <location>
        <begin position="308"/>
        <end position="333"/>
    </location>
</feature>
<name>A0AAJ7TBP1_PETMA</name>
<feature type="compositionally biased region" description="Basic and acidic residues" evidence="6">
    <location>
        <begin position="48"/>
        <end position="60"/>
    </location>
</feature>
<dbReference type="PANTHER" id="PTHR12837">
    <property type="entry name" value="POLY ADP-RIBOSE GLYCOHYDROLASE"/>
    <property type="match status" value="1"/>
</dbReference>
<feature type="compositionally biased region" description="Low complexity" evidence="6">
    <location>
        <begin position="360"/>
        <end position="377"/>
    </location>
</feature>
<proteinExistence type="inferred from homology"/>
<dbReference type="PANTHER" id="PTHR12837:SF15">
    <property type="entry name" value="POLY(ADP-RIBOSE) GLYCOHYDROLASE"/>
    <property type="match status" value="1"/>
</dbReference>
<keyword evidence="9" id="KW-1185">Reference proteome</keyword>
<feature type="compositionally biased region" description="Polar residues" evidence="6">
    <location>
        <begin position="284"/>
        <end position="294"/>
    </location>
</feature>
<feature type="active site" evidence="4">
    <location>
        <position position="671"/>
    </location>
</feature>
<dbReference type="GO" id="GO:0005634">
    <property type="term" value="C:nucleus"/>
    <property type="evidence" value="ECO:0007669"/>
    <property type="project" value="TreeGrafter"/>
</dbReference>
<dbReference type="InterPro" id="IPR046372">
    <property type="entry name" value="PARG_cat_C"/>
</dbReference>
<comment type="similarity">
    <text evidence="1">Belongs to the poly(ADP-ribose) glycohydrolase family.</text>
</comment>
<dbReference type="GO" id="GO:0009225">
    <property type="term" value="P:nucleotide-sugar metabolic process"/>
    <property type="evidence" value="ECO:0007669"/>
    <property type="project" value="TreeGrafter"/>
</dbReference>
<evidence type="ECO:0000313" key="10">
    <source>
        <dbReference type="RefSeq" id="XP_032814976.1"/>
    </source>
</evidence>
<dbReference type="Pfam" id="PF05028">
    <property type="entry name" value="PARG_cat_C"/>
    <property type="match status" value="1"/>
</dbReference>
<feature type="active site" evidence="4">
    <location>
        <position position="670"/>
    </location>
</feature>
<accession>A0AAJ7TBP1</accession>
<reference evidence="10" key="1">
    <citation type="submission" date="2025-08" db="UniProtKB">
        <authorList>
            <consortium name="RefSeq"/>
        </authorList>
    </citation>
    <scope>IDENTIFICATION</scope>
    <source>
        <tissue evidence="10">Sperm</tissue>
    </source>
</reference>
<feature type="binding site" evidence="5">
    <location>
        <position position="655"/>
    </location>
    <ligand>
        <name>substrate</name>
    </ligand>
</feature>
<feature type="compositionally biased region" description="Polar residues" evidence="6">
    <location>
        <begin position="190"/>
        <end position="205"/>
    </location>
</feature>
<evidence type="ECO:0000256" key="5">
    <source>
        <dbReference type="PIRSR" id="PIRSR607724-2"/>
    </source>
</evidence>
<feature type="compositionally biased region" description="Polar residues" evidence="6">
    <location>
        <begin position="29"/>
        <end position="38"/>
    </location>
</feature>
<protein>
    <recommendedName>
        <fullName evidence="2">poly(ADP-ribose) glycohydrolase</fullName>
        <ecNumber evidence="2">3.2.1.143</ecNumber>
    </recommendedName>
</protein>
<keyword evidence="3" id="KW-0378">Hydrolase</keyword>
<dbReference type="AlphaFoldDB" id="A0AAJ7TBP1"/>
<feature type="region of interest" description="Disordered" evidence="6">
    <location>
        <begin position="1"/>
        <end position="379"/>
    </location>
</feature>
<evidence type="ECO:0000259" key="7">
    <source>
        <dbReference type="Pfam" id="PF05028"/>
    </source>
</evidence>
<feature type="active site" evidence="4">
    <location>
        <position position="652"/>
    </location>
</feature>
<organism evidence="9 10">
    <name type="scientific">Petromyzon marinus</name>
    <name type="common">Sea lamprey</name>
    <dbReference type="NCBI Taxonomy" id="7757"/>
    <lineage>
        <taxon>Eukaryota</taxon>
        <taxon>Metazoa</taxon>
        <taxon>Chordata</taxon>
        <taxon>Craniata</taxon>
        <taxon>Vertebrata</taxon>
        <taxon>Cyclostomata</taxon>
        <taxon>Hyperoartia</taxon>
        <taxon>Petromyzontiformes</taxon>
        <taxon>Petromyzontidae</taxon>
        <taxon>Petromyzon</taxon>
    </lineage>
</organism>
<evidence type="ECO:0000313" key="9">
    <source>
        <dbReference type="Proteomes" id="UP001318040"/>
    </source>
</evidence>
<dbReference type="Proteomes" id="UP001318040">
    <property type="component" value="Chromosome 22"/>
</dbReference>
<evidence type="ECO:0000256" key="2">
    <source>
        <dbReference type="ARBA" id="ARBA00012255"/>
    </source>
</evidence>
<evidence type="ECO:0000256" key="4">
    <source>
        <dbReference type="PIRSR" id="PIRSR607724-1"/>
    </source>
</evidence>
<feature type="domain" description="PARG catalytic Macro" evidence="7">
    <location>
        <begin position="622"/>
        <end position="822"/>
    </location>
</feature>
<dbReference type="GO" id="GO:1990966">
    <property type="term" value="P:ATP generation from poly-ADP-D-ribose"/>
    <property type="evidence" value="ECO:0007669"/>
    <property type="project" value="TreeGrafter"/>
</dbReference>
<dbReference type="RefSeq" id="XP_032814976.1">
    <property type="nucleotide sequence ID" value="XM_032959085.1"/>
</dbReference>
<evidence type="ECO:0000256" key="1">
    <source>
        <dbReference type="ARBA" id="ARBA00009545"/>
    </source>
</evidence>
<gene>
    <name evidence="10" type="primary">PARG</name>
</gene>